<evidence type="ECO:0000313" key="1">
    <source>
        <dbReference type="EMBL" id="WEX88942.1"/>
    </source>
</evidence>
<reference evidence="1 2" key="1">
    <citation type="submission" date="2023-03" db="EMBL/GenBank/DDBJ databases">
        <authorList>
            <person name="Kaur S."/>
            <person name="Espinosa-Saiz D."/>
            <person name="Velazquez E."/>
            <person name="Menendez E."/>
            <person name="diCenzo G.C."/>
        </authorList>
    </citation>
    <scope>NUCLEOTIDE SEQUENCE [LARGE SCALE GENOMIC DNA]</scope>
    <source>
        <strain evidence="1 2">LMG 24692</strain>
    </source>
</reference>
<keyword evidence="2" id="KW-1185">Reference proteome</keyword>
<protein>
    <submittedName>
        <fullName evidence="1">Uncharacterized protein</fullName>
    </submittedName>
</protein>
<dbReference type="RefSeq" id="WP_280660932.1">
    <property type="nucleotide sequence ID" value="NZ_CP120373.1"/>
</dbReference>
<organism evidence="1 2">
    <name type="scientific">Sinorhizobium garamanticum</name>
    <dbReference type="NCBI Taxonomy" id="680247"/>
    <lineage>
        <taxon>Bacteria</taxon>
        <taxon>Pseudomonadati</taxon>
        <taxon>Pseudomonadota</taxon>
        <taxon>Alphaproteobacteria</taxon>
        <taxon>Hyphomicrobiales</taxon>
        <taxon>Rhizobiaceae</taxon>
        <taxon>Sinorhizobium/Ensifer group</taxon>
        <taxon>Sinorhizobium</taxon>
    </lineage>
</organism>
<evidence type="ECO:0000313" key="2">
    <source>
        <dbReference type="Proteomes" id="UP001229355"/>
    </source>
</evidence>
<dbReference type="Proteomes" id="UP001229355">
    <property type="component" value="Chromosome 1"/>
</dbReference>
<proteinExistence type="predicted"/>
<gene>
    <name evidence="1" type="ORF">PZN02_001470</name>
</gene>
<name>A0ABY8DFE4_9HYPH</name>
<dbReference type="EMBL" id="CP120373">
    <property type="protein sequence ID" value="WEX88942.1"/>
    <property type="molecule type" value="Genomic_DNA"/>
</dbReference>
<sequence length="317" mass="35944">MFGAQETAFEHDARQRSQLYAAFPIFMQKDFEAPVNNAGYQVGVDYSYPALLREMISAAIVTYSLRNKSIDHVRKTYLKDIRYEADPGSESRLDRGYKRACFSRLSRIQEAITSYPPMLNREPTVGEWIGDLTLIRVDYSFRRAFAEADKGALFEAVAIARMILEQLAWVYVIRRVDDAKQIQKTQTTKCLGTAAAKFRTIGRLYGWMSDHVHWGYNAHVKVITAKDGFSGAWLATPDFKATAYAMLIALTAIVFELVITLLGDYPELVENNVLKQWLGESDDFSPVSMVERIYDLSDESEDIKTILEIVKVATNDG</sequence>
<accession>A0ABY8DFE4</accession>